<gene>
    <name evidence="2" type="ordered locus">SCAB_2381</name>
</gene>
<feature type="chain" id="PRO_5003005415" evidence="1">
    <location>
        <begin position="34"/>
        <end position="165"/>
    </location>
</feature>
<evidence type="ECO:0000256" key="1">
    <source>
        <dbReference type="SAM" id="SignalP"/>
    </source>
</evidence>
<dbReference type="HOGENOM" id="CLU_1609898_0_0_11"/>
<reference evidence="2 3" key="1">
    <citation type="journal article" date="2010" name="Mol. Plant Microbe Interact.">
        <title>Streptomyces scabies 87-22 contains a coronafacic acid-like biosynthetic cluster that contributes to plant-microbe interactions.</title>
        <authorList>
            <person name="Bignell D.R."/>
            <person name="Seipke R.F."/>
            <person name="Huguet-Tapia J.C."/>
            <person name="Chambers A.H."/>
            <person name="Parry R.J."/>
            <person name="Loria R."/>
        </authorList>
    </citation>
    <scope>NUCLEOTIDE SEQUENCE [LARGE SCALE GENOMIC DNA]</scope>
    <source>
        <strain evidence="2 3">87.22</strain>
    </source>
</reference>
<proteinExistence type="predicted"/>
<dbReference type="Proteomes" id="UP000001444">
    <property type="component" value="Chromosome"/>
</dbReference>
<dbReference type="STRING" id="680198.SCAB_2381"/>
<sequence length="165" mass="18098">MIHRTRSRTYAAAVGALVMAATVPLLTPTAAHAANACHRNNNILVTAEVKTHYPVTLHGATIKLYSERRNGAAFFQTVGARAGDVISIHRTHRVATGSAEHYWWNNSQAGSYDYCETTASRDGFVQTERIDGAHHGVRACLRRNGNQQCAGWWYADNDDDSGDIT</sequence>
<keyword evidence="3" id="KW-1185">Reference proteome</keyword>
<feature type="signal peptide" evidence="1">
    <location>
        <begin position="1"/>
        <end position="33"/>
    </location>
</feature>
<dbReference type="AlphaFoldDB" id="C9ZEJ5"/>
<evidence type="ECO:0000313" key="2">
    <source>
        <dbReference type="EMBL" id="CBG67454.1"/>
    </source>
</evidence>
<dbReference type="EMBL" id="FN554889">
    <property type="protein sequence ID" value="CBG67454.1"/>
    <property type="molecule type" value="Genomic_DNA"/>
</dbReference>
<dbReference type="KEGG" id="scb:SCAB_2381"/>
<evidence type="ECO:0000313" key="3">
    <source>
        <dbReference type="Proteomes" id="UP000001444"/>
    </source>
</evidence>
<accession>C9ZEJ5</accession>
<organism evidence="2 3">
    <name type="scientific">Streptomyces scabiei (strain 87.22)</name>
    <dbReference type="NCBI Taxonomy" id="680198"/>
    <lineage>
        <taxon>Bacteria</taxon>
        <taxon>Bacillati</taxon>
        <taxon>Actinomycetota</taxon>
        <taxon>Actinomycetes</taxon>
        <taxon>Kitasatosporales</taxon>
        <taxon>Streptomycetaceae</taxon>
        <taxon>Streptomyces</taxon>
    </lineage>
</organism>
<keyword evidence="1" id="KW-0732">Signal</keyword>
<protein>
    <submittedName>
        <fullName evidence="2">Putative secreted protein</fullName>
    </submittedName>
</protein>
<name>C9ZEJ5_STRSW</name>